<dbReference type="InterPro" id="IPR011009">
    <property type="entry name" value="Kinase-like_dom_sf"/>
</dbReference>
<dbReference type="InterPro" id="IPR002575">
    <property type="entry name" value="Aminoglycoside_PTrfase"/>
</dbReference>
<reference evidence="3" key="1">
    <citation type="submission" date="2016-10" db="EMBL/GenBank/DDBJ databases">
        <authorList>
            <person name="Varghese N."/>
            <person name="Submissions S."/>
        </authorList>
    </citation>
    <scope>NUCLEOTIDE SEQUENCE [LARGE SCALE GENOMIC DNA]</scope>
    <source>
        <strain evidence="3">IMMIB L-1606</strain>
    </source>
</reference>
<dbReference type="Pfam" id="PF01636">
    <property type="entry name" value="APH"/>
    <property type="match status" value="1"/>
</dbReference>
<feature type="domain" description="Aminoglycoside phosphotransferase" evidence="1">
    <location>
        <begin position="67"/>
        <end position="250"/>
    </location>
</feature>
<evidence type="ECO:0000313" key="2">
    <source>
        <dbReference type="EMBL" id="SDS85270.1"/>
    </source>
</evidence>
<evidence type="ECO:0000259" key="1">
    <source>
        <dbReference type="Pfam" id="PF01636"/>
    </source>
</evidence>
<evidence type="ECO:0000313" key="3">
    <source>
        <dbReference type="Proteomes" id="UP000198751"/>
    </source>
</evidence>
<gene>
    <name evidence="2" type="ORF">SAMN04489743_1030</name>
</gene>
<dbReference type="OrthoDB" id="21342at2"/>
<dbReference type="Proteomes" id="UP000198751">
    <property type="component" value="Chromosome I"/>
</dbReference>
<sequence length="293" mass="32864">MGQGLRAGQVDGRWDGGLLRAEQSALVASWLRSPKLLADFSWALADTKVLRVQGPDGQFIVKAGGPDNHHLGRELAAHRAYTGPLVECGRAGRLLLADSGANLLVMEYLEGHLVEGTQAEQEPGTYAQAGELLRLFHNQGRRIDGRYELQATAKSLAWLDRAHRIDPAVEREARGRLAEYRPEPVTVVPTHGDWQPRNWLIHSGEVRVIDFGRFEFRPAATDLCRLAVQQWRQQPALEQAFLEGYGTDPRSDVVWRIDLLREAVGTAVWAFQVGDEEFEHQGHRMLTEALARW</sequence>
<accession>A0A1H1VL61</accession>
<keyword evidence="3" id="KW-1185">Reference proteome</keyword>
<dbReference type="RefSeq" id="WP_091718154.1">
    <property type="nucleotide sequence ID" value="NZ_CAUQLD010000017.1"/>
</dbReference>
<dbReference type="SUPFAM" id="SSF56112">
    <property type="entry name" value="Protein kinase-like (PK-like)"/>
    <property type="match status" value="1"/>
</dbReference>
<name>A0A1H1VL61_9MICC</name>
<dbReference type="AlphaFoldDB" id="A0A1H1VL61"/>
<organism evidence="2 3">
    <name type="scientific">Pseudarthrobacter equi</name>
    <dbReference type="NCBI Taxonomy" id="728066"/>
    <lineage>
        <taxon>Bacteria</taxon>
        <taxon>Bacillati</taxon>
        <taxon>Actinomycetota</taxon>
        <taxon>Actinomycetes</taxon>
        <taxon>Micrococcales</taxon>
        <taxon>Micrococcaceae</taxon>
        <taxon>Pseudarthrobacter</taxon>
    </lineage>
</organism>
<keyword evidence="2" id="KW-0808">Transferase</keyword>
<dbReference type="EMBL" id="LT629779">
    <property type="protein sequence ID" value="SDS85270.1"/>
    <property type="molecule type" value="Genomic_DNA"/>
</dbReference>
<proteinExistence type="predicted"/>
<keyword evidence="2" id="KW-0418">Kinase</keyword>
<dbReference type="Gene3D" id="3.90.1200.10">
    <property type="match status" value="1"/>
</dbReference>
<dbReference type="GO" id="GO:0016301">
    <property type="term" value="F:kinase activity"/>
    <property type="evidence" value="ECO:0007669"/>
    <property type="project" value="UniProtKB-KW"/>
</dbReference>
<protein>
    <submittedName>
        <fullName evidence="2">Thiamine kinase</fullName>
    </submittedName>
</protein>